<dbReference type="Proteomes" id="UP000010445">
    <property type="component" value="Unassembled WGS sequence"/>
</dbReference>
<gene>
    <name evidence="2" type="ORF">HMPREF9997_00489</name>
</gene>
<dbReference type="SMART" id="SM00507">
    <property type="entry name" value="HNHc"/>
    <property type="match status" value="1"/>
</dbReference>
<comment type="caution">
    <text evidence="2">The sequence shown here is derived from an EMBL/GenBank/DDBJ whole genome shotgun (WGS) entry which is preliminary data.</text>
</comment>
<dbReference type="Pfam" id="PF01844">
    <property type="entry name" value="HNH"/>
    <property type="match status" value="1"/>
</dbReference>
<dbReference type="InterPro" id="IPR003615">
    <property type="entry name" value="HNH_nuc"/>
</dbReference>
<keyword evidence="2" id="KW-0540">Nuclease</keyword>
<dbReference type="GO" id="GO:0004519">
    <property type="term" value="F:endonuclease activity"/>
    <property type="evidence" value="ECO:0007669"/>
    <property type="project" value="UniProtKB-KW"/>
</dbReference>
<dbReference type="GO" id="GO:0008270">
    <property type="term" value="F:zinc ion binding"/>
    <property type="evidence" value="ECO:0007669"/>
    <property type="project" value="InterPro"/>
</dbReference>
<name>L1MKU6_9CORY</name>
<keyword evidence="2" id="KW-0378">Hydrolase</keyword>
<accession>L1MKU6</accession>
<protein>
    <submittedName>
        <fullName evidence="2">HNH endonuclease domain protein</fullName>
    </submittedName>
</protein>
<dbReference type="InterPro" id="IPR002711">
    <property type="entry name" value="HNH"/>
</dbReference>
<dbReference type="eggNOG" id="COG1403">
    <property type="taxonomic scope" value="Bacteria"/>
</dbReference>
<dbReference type="EMBL" id="AMEM01000009">
    <property type="protein sequence ID" value="EKX91827.1"/>
    <property type="molecule type" value="Genomic_DNA"/>
</dbReference>
<evidence type="ECO:0000313" key="3">
    <source>
        <dbReference type="Proteomes" id="UP000010445"/>
    </source>
</evidence>
<sequence length="368" mass="41058">MSMRTNYNFLCDWLALFPDGLEEVDEDSFIRCLVVGTGLGCGVIRTNLYIADQLKRMPRLCEFALTMRHLDRARLVAIEHACVSVKDELLPLVEEEIIRLLTPTRPRQVLITARTITEKIKEIITQIDPPAAERSAYESEEQLDMSHQPDGISTLTCTFRADEGHEVHAILKSVAAREHCTQAQALLQLIRQQTTATVVLNLYAPQDNHQTVNFGGTHTLDATAAAEWLDRVTRTRDIDYYANAHTPAYRIPEAMKAFVKGRDGGCRFPGCGARAEVCDIDHVVPYDQGGATAPANLQCLCRRCHNLKTDGMVTATISKDATVAWTMPDGSTVTTMPHGPVAPTIRHRDSRWAVSIAERRKRRINRAA</sequence>
<feature type="domain" description="HNH nuclease" evidence="1">
    <location>
        <begin position="254"/>
        <end position="306"/>
    </location>
</feature>
<dbReference type="AlphaFoldDB" id="L1MKU6"/>
<evidence type="ECO:0000313" key="2">
    <source>
        <dbReference type="EMBL" id="EKX91827.1"/>
    </source>
</evidence>
<dbReference type="CDD" id="cd00085">
    <property type="entry name" value="HNHc"/>
    <property type="match status" value="1"/>
</dbReference>
<dbReference type="HOGENOM" id="CLU_035975_0_0_11"/>
<dbReference type="GO" id="GO:0003676">
    <property type="term" value="F:nucleic acid binding"/>
    <property type="evidence" value="ECO:0007669"/>
    <property type="project" value="InterPro"/>
</dbReference>
<proteinExistence type="predicted"/>
<evidence type="ECO:0000259" key="1">
    <source>
        <dbReference type="SMART" id="SM00507"/>
    </source>
</evidence>
<dbReference type="Gene3D" id="1.10.30.50">
    <property type="match status" value="1"/>
</dbReference>
<keyword evidence="3" id="KW-1185">Reference proteome</keyword>
<keyword evidence="2" id="KW-0255">Endonuclease</keyword>
<reference evidence="2 3" key="1">
    <citation type="submission" date="2012-05" db="EMBL/GenBank/DDBJ databases">
        <authorList>
            <person name="Weinstock G."/>
            <person name="Sodergren E."/>
            <person name="Lobos E.A."/>
            <person name="Fulton L."/>
            <person name="Fulton R."/>
            <person name="Courtney L."/>
            <person name="Fronick C."/>
            <person name="O'Laughlin M."/>
            <person name="Godfrey J."/>
            <person name="Wilson R.M."/>
            <person name="Miner T."/>
            <person name="Farmer C."/>
            <person name="Delehaunty K."/>
            <person name="Cordes M."/>
            <person name="Minx P."/>
            <person name="Tomlinson C."/>
            <person name="Chen J."/>
            <person name="Wollam A."/>
            <person name="Pepin K.H."/>
            <person name="Bhonagiri V."/>
            <person name="Zhang X."/>
            <person name="Suruliraj S."/>
            <person name="Warren W."/>
            <person name="Mitreva M."/>
            <person name="Mardis E.R."/>
            <person name="Wilson R.K."/>
        </authorList>
    </citation>
    <scope>NUCLEOTIDE SEQUENCE [LARGE SCALE GENOMIC DNA]</scope>
    <source>
        <strain evidence="2 3">F0235</strain>
    </source>
</reference>
<dbReference type="PATRIC" id="fig|1035195.3.peg.444"/>
<dbReference type="STRING" id="1035195.HMPREF9997_00489"/>
<organism evidence="2 3">
    <name type="scientific">Corynebacterium durum F0235</name>
    <dbReference type="NCBI Taxonomy" id="1035195"/>
    <lineage>
        <taxon>Bacteria</taxon>
        <taxon>Bacillati</taxon>
        <taxon>Actinomycetota</taxon>
        <taxon>Actinomycetes</taxon>
        <taxon>Mycobacteriales</taxon>
        <taxon>Corynebacteriaceae</taxon>
        <taxon>Corynebacterium</taxon>
    </lineage>
</organism>